<dbReference type="PRINTS" id="PR00463">
    <property type="entry name" value="EP450I"/>
</dbReference>
<dbReference type="Gene3D" id="1.10.630.10">
    <property type="entry name" value="Cytochrome P450"/>
    <property type="match status" value="1"/>
</dbReference>
<evidence type="ECO:0000256" key="5">
    <source>
        <dbReference type="ARBA" id="ARBA00023002"/>
    </source>
</evidence>
<evidence type="ECO:0000256" key="3">
    <source>
        <dbReference type="ARBA" id="ARBA00022617"/>
    </source>
</evidence>
<keyword evidence="4 8" id="KW-0479">Metal-binding</keyword>
<proteinExistence type="inferred from homology"/>
<comment type="similarity">
    <text evidence="2 9">Belongs to the cytochrome P450 family.</text>
</comment>
<dbReference type="AlphaFoldDB" id="A0A8T2Y6L1"/>
<evidence type="ECO:0000256" key="1">
    <source>
        <dbReference type="ARBA" id="ARBA00001971"/>
    </source>
</evidence>
<evidence type="ECO:0000256" key="6">
    <source>
        <dbReference type="ARBA" id="ARBA00023004"/>
    </source>
</evidence>
<keyword evidence="10" id="KW-0812">Transmembrane</keyword>
<dbReference type="InterPro" id="IPR036396">
    <property type="entry name" value="Cyt_P450_sf"/>
</dbReference>
<gene>
    <name evidence="11" type="ORF">H0E87_015795</name>
</gene>
<evidence type="ECO:0000256" key="8">
    <source>
        <dbReference type="PIRSR" id="PIRSR602401-1"/>
    </source>
</evidence>
<evidence type="ECO:0000256" key="10">
    <source>
        <dbReference type="SAM" id="Phobius"/>
    </source>
</evidence>
<feature type="binding site" description="axial binding residue" evidence="8">
    <location>
        <position position="451"/>
    </location>
    <ligand>
        <name>heme</name>
        <dbReference type="ChEBI" id="CHEBI:30413"/>
    </ligand>
    <ligandPart>
        <name>Fe</name>
        <dbReference type="ChEBI" id="CHEBI:18248"/>
    </ligandPart>
</feature>
<dbReference type="GO" id="GO:0016705">
    <property type="term" value="F:oxidoreductase activity, acting on paired donors, with incorporation or reduction of molecular oxygen"/>
    <property type="evidence" value="ECO:0007669"/>
    <property type="project" value="InterPro"/>
</dbReference>
<keyword evidence="5 9" id="KW-0560">Oxidoreductase</keyword>
<keyword evidence="10" id="KW-1133">Transmembrane helix</keyword>
<keyword evidence="6 8" id="KW-0408">Iron</keyword>
<evidence type="ECO:0000256" key="7">
    <source>
        <dbReference type="ARBA" id="ARBA00023033"/>
    </source>
</evidence>
<dbReference type="GO" id="GO:0005506">
    <property type="term" value="F:iron ion binding"/>
    <property type="evidence" value="ECO:0007669"/>
    <property type="project" value="InterPro"/>
</dbReference>
<evidence type="ECO:0000256" key="2">
    <source>
        <dbReference type="ARBA" id="ARBA00010617"/>
    </source>
</evidence>
<dbReference type="PROSITE" id="PS00086">
    <property type="entry name" value="CYTOCHROME_P450"/>
    <property type="match status" value="1"/>
</dbReference>
<dbReference type="Proteomes" id="UP000807159">
    <property type="component" value="Chromosome 8"/>
</dbReference>
<dbReference type="CDD" id="cd11064">
    <property type="entry name" value="CYP86A"/>
    <property type="match status" value="1"/>
</dbReference>
<evidence type="ECO:0000256" key="9">
    <source>
        <dbReference type="RuleBase" id="RU000461"/>
    </source>
</evidence>
<comment type="caution">
    <text evidence="11">The sequence shown here is derived from an EMBL/GenBank/DDBJ whole genome shotgun (WGS) entry which is preliminary data.</text>
</comment>
<evidence type="ECO:0000313" key="12">
    <source>
        <dbReference type="Proteomes" id="UP000807159"/>
    </source>
</evidence>
<evidence type="ECO:0000313" key="11">
    <source>
        <dbReference type="EMBL" id="KAH8500699.1"/>
    </source>
</evidence>
<dbReference type="InterPro" id="IPR001128">
    <property type="entry name" value="Cyt_P450"/>
</dbReference>
<evidence type="ECO:0000256" key="4">
    <source>
        <dbReference type="ARBA" id="ARBA00022723"/>
    </source>
</evidence>
<keyword evidence="10" id="KW-0472">Membrane</keyword>
<dbReference type="GO" id="GO:0006629">
    <property type="term" value="P:lipid metabolic process"/>
    <property type="evidence" value="ECO:0007669"/>
    <property type="project" value="UniProtKB-ARBA"/>
</dbReference>
<sequence>MVALAYTEPILAIAFFLVLICLFRSKNGLPWNWPLLGMSPTLLLNFHRLYELADEILEISGGTYLFKGLWFSNMDMWFTSDPENVHYITTTNYWNYPKGSESMQVFDTLGNSLFNLDFEEWTYYRGLLHAFFSHQKFHQFVPKVLVDNVNKGLVPFLEDVAKQALVVDLQDMFKRHIYDAACSIATGYNPKTLSIGFEENAFVRAMDDACVAMLTRHILPGRCWKLLRWLQIGSEKRLSVAKGTLRQIVTNYMATKREELSAGAKTKEDEETFDVLRSFLTINDVNDKEHPDEIVRDSTIGIIFAAYDTSSATLSWFFWLLSKNPHVETKIREELDSNFSVKEGQNWQLNSRKELSKLVYLHATLCETLRLYPPVPLQSRTPVRPDIFPSGHHVDPKAIVVLSGYAIGRMARVWGQDCHEFKPERWINEKGDLKYERSAKFFTFNAGPRICPGKEMAFSIMKAAAATILYNYHVQVVETRPVTPKASIILQMKHGLRARICSRWT</sequence>
<accession>A0A8T2Y6L1</accession>
<keyword evidence="7 9" id="KW-0503">Monooxygenase</keyword>
<dbReference type="InterPro" id="IPR002401">
    <property type="entry name" value="Cyt_P450_E_grp-I"/>
</dbReference>
<comment type="cofactor">
    <cofactor evidence="1 8">
        <name>heme</name>
        <dbReference type="ChEBI" id="CHEBI:30413"/>
    </cofactor>
</comment>
<dbReference type="EMBL" id="JACEGQ020000008">
    <property type="protein sequence ID" value="KAH8500699.1"/>
    <property type="molecule type" value="Genomic_DNA"/>
</dbReference>
<keyword evidence="12" id="KW-1185">Reference proteome</keyword>
<dbReference type="GO" id="GO:0004497">
    <property type="term" value="F:monooxygenase activity"/>
    <property type="evidence" value="ECO:0007669"/>
    <property type="project" value="UniProtKB-KW"/>
</dbReference>
<dbReference type="InterPro" id="IPR017972">
    <property type="entry name" value="Cyt_P450_CS"/>
</dbReference>
<dbReference type="PRINTS" id="PR00385">
    <property type="entry name" value="P450"/>
</dbReference>
<feature type="transmembrane region" description="Helical" evidence="10">
    <location>
        <begin position="6"/>
        <end position="23"/>
    </location>
</feature>
<organism evidence="11 12">
    <name type="scientific">Populus deltoides</name>
    <name type="common">Eastern poplar</name>
    <name type="synonym">Eastern cottonwood</name>
    <dbReference type="NCBI Taxonomy" id="3696"/>
    <lineage>
        <taxon>Eukaryota</taxon>
        <taxon>Viridiplantae</taxon>
        <taxon>Streptophyta</taxon>
        <taxon>Embryophyta</taxon>
        <taxon>Tracheophyta</taxon>
        <taxon>Spermatophyta</taxon>
        <taxon>Magnoliopsida</taxon>
        <taxon>eudicotyledons</taxon>
        <taxon>Gunneridae</taxon>
        <taxon>Pentapetalae</taxon>
        <taxon>rosids</taxon>
        <taxon>fabids</taxon>
        <taxon>Malpighiales</taxon>
        <taxon>Salicaceae</taxon>
        <taxon>Saliceae</taxon>
        <taxon>Populus</taxon>
    </lineage>
</organism>
<keyword evidence="3 8" id="KW-0349">Heme</keyword>
<dbReference type="Pfam" id="PF00067">
    <property type="entry name" value="p450"/>
    <property type="match status" value="1"/>
</dbReference>
<protein>
    <recommendedName>
        <fullName evidence="13">Alkane hydroxylase MAH1-like</fullName>
    </recommendedName>
</protein>
<reference evidence="11" key="1">
    <citation type="journal article" date="2021" name="J. Hered.">
        <title>Genome Assembly of Salicaceae Populus deltoides (Eastern Cottonwood) I-69 Based on Nanopore Sequencing and Hi-C Technologies.</title>
        <authorList>
            <person name="Bai S."/>
            <person name="Wu H."/>
            <person name="Zhang J."/>
            <person name="Pan Z."/>
            <person name="Zhao W."/>
            <person name="Li Z."/>
            <person name="Tong C."/>
        </authorList>
    </citation>
    <scope>NUCLEOTIDE SEQUENCE</scope>
    <source>
        <tissue evidence="11">Leaf</tissue>
    </source>
</reference>
<dbReference type="SUPFAM" id="SSF48264">
    <property type="entry name" value="Cytochrome P450"/>
    <property type="match status" value="1"/>
</dbReference>
<dbReference type="PANTHER" id="PTHR24296">
    <property type="entry name" value="CYTOCHROME P450"/>
    <property type="match status" value="1"/>
</dbReference>
<evidence type="ECO:0008006" key="13">
    <source>
        <dbReference type="Google" id="ProtNLM"/>
    </source>
</evidence>
<dbReference type="GO" id="GO:0020037">
    <property type="term" value="F:heme binding"/>
    <property type="evidence" value="ECO:0007669"/>
    <property type="project" value="InterPro"/>
</dbReference>
<name>A0A8T2Y6L1_POPDE</name>